<gene>
    <name evidence="2" type="ORF">CDO51_09635</name>
</gene>
<evidence type="ECO:0000259" key="1">
    <source>
        <dbReference type="Pfam" id="PF04230"/>
    </source>
</evidence>
<accession>A0A226BWS4</accession>
<dbReference type="AlphaFoldDB" id="A0A226BWS4"/>
<evidence type="ECO:0000313" key="3">
    <source>
        <dbReference type="Proteomes" id="UP000214588"/>
    </source>
</evidence>
<dbReference type="EMBL" id="NIQC01000023">
    <property type="protein sequence ID" value="OWZ83232.1"/>
    <property type="molecule type" value="Genomic_DNA"/>
</dbReference>
<dbReference type="Proteomes" id="UP000214588">
    <property type="component" value="Unassembled WGS sequence"/>
</dbReference>
<keyword evidence="3" id="KW-1185">Reference proteome</keyword>
<reference evidence="2 3" key="1">
    <citation type="submission" date="2017-06" db="EMBL/GenBank/DDBJ databases">
        <title>Draft Genome Sequence of Natranaerobius trueperi halophilic, alkalithermophilic bacteria from soda lakes.</title>
        <authorList>
            <person name="Zhao B."/>
        </authorList>
    </citation>
    <scope>NUCLEOTIDE SEQUENCE [LARGE SCALE GENOMIC DNA]</scope>
    <source>
        <strain evidence="2 3">DSM 18760</strain>
    </source>
</reference>
<dbReference type="InterPro" id="IPR007345">
    <property type="entry name" value="Polysacch_pyruvyl_Trfase"/>
</dbReference>
<feature type="domain" description="Polysaccharide pyruvyl transferase" evidence="1">
    <location>
        <begin position="18"/>
        <end position="310"/>
    </location>
</feature>
<evidence type="ECO:0000313" key="2">
    <source>
        <dbReference type="EMBL" id="OWZ83232.1"/>
    </source>
</evidence>
<organism evidence="2 3">
    <name type="scientific">Natranaerobius trueperi</name>
    <dbReference type="NCBI Taxonomy" id="759412"/>
    <lineage>
        <taxon>Bacteria</taxon>
        <taxon>Bacillati</taxon>
        <taxon>Bacillota</taxon>
        <taxon>Clostridia</taxon>
        <taxon>Natranaerobiales</taxon>
        <taxon>Natranaerobiaceae</taxon>
        <taxon>Natranaerobius</taxon>
    </lineage>
</organism>
<dbReference type="OrthoDB" id="9799278at2"/>
<dbReference type="RefSeq" id="WP_089024058.1">
    <property type="nucleotide sequence ID" value="NZ_NIQC01000023.1"/>
</dbReference>
<protein>
    <recommendedName>
        <fullName evidence="1">Polysaccharide pyruvyl transferase domain-containing protein</fullName>
    </recommendedName>
</protein>
<comment type="caution">
    <text evidence="2">The sequence shown here is derived from an EMBL/GenBank/DDBJ whole genome shotgun (WGS) entry which is preliminary data.</text>
</comment>
<sequence length="373" mass="43522">MVTKSSKVGILTLNGYKNYGNRLQNYATQEVLRSLGFQVETILVDRKKNDSVKFTQRLSNIFTPGKLNKKFRSKINRYLNKEIVEERRKIFVNFTRKYINETDYKISSDYLPDNLSDSYDFFITGSDQVWNPYNLKGTSYYFLTFSEKRKRIAFAASFGISEIPDEYRGLYRKWLNGMYRIAVREEAGAKIVKNLTGYDVPVLVDPTMMLTKKDWLSIAKPHVAKPENNYILTYFLGDISDQNKRKVQEIAKTNKLEVIDLMDISNKEIYTSDPSEFVDLINSASLVFTDSFHGTVFSIIMQTPFFSVERKGVDPTMFSRLENLLKKFKFENRKWNSNINKRDVLEVDFSHVKSILDTERAKAFNYIKEAIDI</sequence>
<name>A0A226BWS4_9FIRM</name>
<proteinExistence type="predicted"/>
<dbReference type="Pfam" id="PF04230">
    <property type="entry name" value="PS_pyruv_trans"/>
    <property type="match status" value="1"/>
</dbReference>